<gene>
    <name evidence="2" type="ORF">ALC57_17126</name>
</gene>
<name>A0A195DCA5_9HYME</name>
<accession>A0A195DCA5</accession>
<keyword evidence="3" id="KW-1185">Reference proteome</keyword>
<evidence type="ECO:0000313" key="3">
    <source>
        <dbReference type="Proteomes" id="UP000078492"/>
    </source>
</evidence>
<proteinExistence type="predicted"/>
<evidence type="ECO:0000256" key="1">
    <source>
        <dbReference type="SAM" id="MobiDB-lite"/>
    </source>
</evidence>
<reference evidence="2 3" key="1">
    <citation type="submission" date="2015-09" db="EMBL/GenBank/DDBJ databases">
        <title>Trachymyrmex cornetzi WGS genome.</title>
        <authorList>
            <person name="Nygaard S."/>
            <person name="Hu H."/>
            <person name="Boomsma J."/>
            <person name="Zhang G."/>
        </authorList>
    </citation>
    <scope>NUCLEOTIDE SEQUENCE [LARGE SCALE GENOMIC DNA]</scope>
    <source>
        <strain evidence="2">Tcor2-1</strain>
        <tissue evidence="2">Whole body</tissue>
    </source>
</reference>
<dbReference type="AlphaFoldDB" id="A0A195DCA5"/>
<dbReference type="Proteomes" id="UP000078492">
    <property type="component" value="Unassembled WGS sequence"/>
</dbReference>
<protein>
    <submittedName>
        <fullName evidence="2">Uncharacterized protein</fullName>
    </submittedName>
</protein>
<feature type="region of interest" description="Disordered" evidence="1">
    <location>
        <begin position="1"/>
        <end position="27"/>
    </location>
</feature>
<dbReference type="EMBL" id="KQ980989">
    <property type="protein sequence ID" value="KYN10521.1"/>
    <property type="molecule type" value="Genomic_DNA"/>
</dbReference>
<organism evidence="2 3">
    <name type="scientific">Trachymyrmex cornetzi</name>
    <dbReference type="NCBI Taxonomy" id="471704"/>
    <lineage>
        <taxon>Eukaryota</taxon>
        <taxon>Metazoa</taxon>
        <taxon>Ecdysozoa</taxon>
        <taxon>Arthropoda</taxon>
        <taxon>Hexapoda</taxon>
        <taxon>Insecta</taxon>
        <taxon>Pterygota</taxon>
        <taxon>Neoptera</taxon>
        <taxon>Endopterygota</taxon>
        <taxon>Hymenoptera</taxon>
        <taxon>Apocrita</taxon>
        <taxon>Aculeata</taxon>
        <taxon>Formicoidea</taxon>
        <taxon>Formicidae</taxon>
        <taxon>Myrmicinae</taxon>
        <taxon>Trachymyrmex</taxon>
    </lineage>
</organism>
<sequence>MQPRLNAIRARGATQPKPEANSLSRRPGNLLSISHGVNDYGFVLWLQSAFVVYRWKRTIFLKYVNIHVDTNLKIILLDHQSNNVERSSIIIIL</sequence>
<evidence type="ECO:0000313" key="2">
    <source>
        <dbReference type="EMBL" id="KYN10521.1"/>
    </source>
</evidence>